<gene>
    <name evidence="1" type="ORF">EVA_16942</name>
</gene>
<sequence>DGSVRMLPVATPANTTADRIVEMVPDTLDKLSAFLDSRTAKKAE</sequence>
<accession>J9C554</accession>
<organism evidence="1">
    <name type="scientific">gut metagenome</name>
    <dbReference type="NCBI Taxonomy" id="749906"/>
    <lineage>
        <taxon>unclassified sequences</taxon>
        <taxon>metagenomes</taxon>
        <taxon>organismal metagenomes</taxon>
    </lineage>
</organism>
<protein>
    <submittedName>
        <fullName evidence="1">Uncharacterized protein</fullName>
    </submittedName>
</protein>
<comment type="caution">
    <text evidence="1">The sequence shown here is derived from an EMBL/GenBank/DDBJ whole genome shotgun (WGS) entry which is preliminary data.</text>
</comment>
<reference evidence="1" key="1">
    <citation type="journal article" date="2012" name="PLoS ONE">
        <title>Gene sets for utilization of primary and secondary nutrition supplies in the distal gut of endangered iberian lynx.</title>
        <authorList>
            <person name="Alcaide M."/>
            <person name="Messina E."/>
            <person name="Richter M."/>
            <person name="Bargiela R."/>
            <person name="Peplies J."/>
            <person name="Huws S.A."/>
            <person name="Newbold C.J."/>
            <person name="Golyshin P.N."/>
            <person name="Simon M.A."/>
            <person name="Lopez G."/>
            <person name="Yakimov M.M."/>
            <person name="Ferrer M."/>
        </authorList>
    </citation>
    <scope>NUCLEOTIDE SEQUENCE</scope>
</reference>
<feature type="non-terminal residue" evidence="1">
    <location>
        <position position="1"/>
    </location>
</feature>
<dbReference type="AlphaFoldDB" id="J9C554"/>
<proteinExistence type="predicted"/>
<dbReference type="EMBL" id="AMCI01006089">
    <property type="protein sequence ID" value="EJW94950.1"/>
    <property type="molecule type" value="Genomic_DNA"/>
</dbReference>
<name>J9C554_9ZZZZ</name>
<evidence type="ECO:0000313" key="1">
    <source>
        <dbReference type="EMBL" id="EJW94950.1"/>
    </source>
</evidence>